<evidence type="ECO:0000313" key="1">
    <source>
        <dbReference type="EMBL" id="AZV41822.1"/>
    </source>
</evidence>
<organism evidence="1 2">
    <name type="scientific">Peribacillus asahii</name>
    <dbReference type="NCBI Taxonomy" id="228899"/>
    <lineage>
        <taxon>Bacteria</taxon>
        <taxon>Bacillati</taxon>
        <taxon>Bacillota</taxon>
        <taxon>Bacilli</taxon>
        <taxon>Bacillales</taxon>
        <taxon>Bacillaceae</taxon>
        <taxon>Peribacillus</taxon>
    </lineage>
</organism>
<accession>A0A3Q9RLX8</accession>
<gene>
    <name evidence="1" type="ORF">BAOM_1212</name>
</gene>
<evidence type="ECO:0000313" key="2">
    <source>
        <dbReference type="Proteomes" id="UP000283095"/>
    </source>
</evidence>
<name>A0A3Q9RLX8_9BACI</name>
<dbReference type="Proteomes" id="UP000283095">
    <property type="component" value="Chromosome"/>
</dbReference>
<reference evidence="1 2" key="1">
    <citation type="submission" date="2018-01" db="EMBL/GenBank/DDBJ databases">
        <title>Bacillus asahii Genome sequencing and assembly.</title>
        <authorList>
            <person name="Jiang H."/>
            <person name="Feng Y."/>
            <person name="Zhao F."/>
            <person name="Lin X."/>
        </authorList>
    </citation>
    <scope>NUCLEOTIDE SEQUENCE [LARGE SCALE GENOMIC DNA]</scope>
    <source>
        <strain evidence="1 2">OM18</strain>
    </source>
</reference>
<protein>
    <submittedName>
        <fullName evidence="1">Uncharacterized protein</fullName>
    </submittedName>
</protein>
<dbReference type="EMBL" id="CP026095">
    <property type="protein sequence ID" value="AZV41822.1"/>
    <property type="molecule type" value="Genomic_DNA"/>
</dbReference>
<dbReference type="KEGG" id="pasa:BAOM_1212"/>
<dbReference type="AlphaFoldDB" id="A0A3Q9RLX8"/>
<proteinExistence type="predicted"/>
<sequence>MEWEKAQVLRSIAKELMKNNVTHLVDELAKYDHKVAQVLHAEIRDAELRDKGL</sequence>
<dbReference type="RefSeq" id="WP_218973851.1">
    <property type="nucleotide sequence ID" value="NZ_CP026095.1"/>
</dbReference>